<protein>
    <submittedName>
        <fullName evidence="6">Pentatricopeptide repeat-containing protein</fullName>
    </submittedName>
</protein>
<gene>
    <name evidence="6" type="ORF">HKI87_13g75380</name>
</gene>
<dbReference type="AlphaFoldDB" id="A0AAX4PK34"/>
<keyword evidence="2" id="KW-0677">Repeat</keyword>
<evidence type="ECO:0000256" key="3">
    <source>
        <dbReference type="PROSITE-ProRule" id="PRU00708"/>
    </source>
</evidence>
<dbReference type="InterPro" id="IPR033443">
    <property type="entry name" value="PROP1-like_PPR_dom"/>
</dbReference>
<evidence type="ECO:0000313" key="6">
    <source>
        <dbReference type="EMBL" id="WZN65975.1"/>
    </source>
</evidence>
<dbReference type="PANTHER" id="PTHR47447">
    <property type="entry name" value="OS03G0856100 PROTEIN"/>
    <property type="match status" value="1"/>
</dbReference>
<organism evidence="6 7">
    <name type="scientific">Chloropicon roscoffensis</name>
    <dbReference type="NCBI Taxonomy" id="1461544"/>
    <lineage>
        <taxon>Eukaryota</taxon>
        <taxon>Viridiplantae</taxon>
        <taxon>Chlorophyta</taxon>
        <taxon>Chloropicophyceae</taxon>
        <taxon>Chloropicales</taxon>
        <taxon>Chloropicaceae</taxon>
        <taxon>Chloropicon</taxon>
    </lineage>
</organism>
<dbReference type="Pfam" id="PF17177">
    <property type="entry name" value="PPR_long"/>
    <property type="match status" value="1"/>
</dbReference>
<proteinExistence type="inferred from homology"/>
<evidence type="ECO:0000259" key="5">
    <source>
        <dbReference type="Pfam" id="PF17177"/>
    </source>
</evidence>
<feature type="compositionally biased region" description="Basic residues" evidence="4">
    <location>
        <begin position="9"/>
        <end position="19"/>
    </location>
</feature>
<dbReference type="NCBIfam" id="TIGR00756">
    <property type="entry name" value="PPR"/>
    <property type="match status" value="1"/>
</dbReference>
<feature type="domain" description="PROP1-like PPR" evidence="5">
    <location>
        <begin position="229"/>
        <end position="343"/>
    </location>
</feature>
<dbReference type="Gene3D" id="1.25.40.10">
    <property type="entry name" value="Tetratricopeptide repeat domain"/>
    <property type="match status" value="2"/>
</dbReference>
<evidence type="ECO:0000313" key="7">
    <source>
        <dbReference type="Proteomes" id="UP001472866"/>
    </source>
</evidence>
<dbReference type="PROSITE" id="PS51375">
    <property type="entry name" value="PPR"/>
    <property type="match status" value="2"/>
</dbReference>
<evidence type="ECO:0000256" key="4">
    <source>
        <dbReference type="SAM" id="MobiDB-lite"/>
    </source>
</evidence>
<dbReference type="InterPro" id="IPR011990">
    <property type="entry name" value="TPR-like_helical_dom_sf"/>
</dbReference>
<evidence type="ECO:0000256" key="2">
    <source>
        <dbReference type="ARBA" id="ARBA00022737"/>
    </source>
</evidence>
<name>A0AAX4PK34_9CHLO</name>
<feature type="repeat" description="PPR" evidence="3">
    <location>
        <begin position="277"/>
        <end position="311"/>
    </location>
</feature>
<feature type="repeat" description="PPR" evidence="3">
    <location>
        <begin position="242"/>
        <end position="276"/>
    </location>
</feature>
<comment type="similarity">
    <text evidence="1">Belongs to the PPR family. P subfamily.</text>
</comment>
<dbReference type="Proteomes" id="UP001472866">
    <property type="component" value="Chromosome 13"/>
</dbReference>
<sequence>MLLVPGPSRSRRGAVKTVKRSGPGRVGSREETLGMEPEEEGKWEAFLRRTCWSMVKRKNFEGILKLCVALGGAEESTLRVLPASTILKDAARLASPPSLALQLLDQFPEHASRKHHTQLLRRSVAEGLDFSETELIFRHCLEAYDSGLEDTKREEQRPDDVVFAEFISACERAGREEEGLRAFADCVRLGKRRNPATSPLPHQGHGPCSTLVCNAVLSLLHANPETCESFFDNFVRQGLRPDCETMNTMMRSALKRGNPQRCEVLYDDLRDLGIEPTMSTFSLLVESYGAQGKHVRAQHVVNQMQSLSLKPTHEVWLSVLSVTAKRGDPHLTQRMWVRIRRSLAACGETPTLEMAKIVMRSALVPGEGHLVLETLKDLEEAGHKPDHESRCLAVRACAFLNTNGKATGEDLGRAAGQVALMGDEAPDARAVLALLSMALDAGEPDKFTEILGLARDAGLSQDDEISALLARHALALGDLPGAWDVYESHWYRWTGRDGRQVFEALLEEAVSREEFSRAFAVARHMRSLGHKPSERLASSLDDALVEYRLSHPDLCLLVEKDLWGGQGSGGKGGGGGDGRVLRVHHGTTREVRFQVLSALNSLRRDPEVTELRLDLGSSLDCQVVVSLLESDLGLDVETAEGGRQVVVKV</sequence>
<dbReference type="InterPro" id="IPR002885">
    <property type="entry name" value="PPR_rpt"/>
</dbReference>
<reference evidence="6 7" key="1">
    <citation type="submission" date="2024-03" db="EMBL/GenBank/DDBJ databases">
        <title>Complete genome sequence of the green alga Chloropicon roscoffensis RCC1871.</title>
        <authorList>
            <person name="Lemieux C."/>
            <person name="Pombert J.-F."/>
            <person name="Otis C."/>
            <person name="Turmel M."/>
        </authorList>
    </citation>
    <scope>NUCLEOTIDE SEQUENCE [LARGE SCALE GENOMIC DNA]</scope>
    <source>
        <strain evidence="6 7">RCC1871</strain>
    </source>
</reference>
<keyword evidence="7" id="KW-1185">Reference proteome</keyword>
<dbReference type="EMBL" id="CP151513">
    <property type="protein sequence ID" value="WZN65975.1"/>
    <property type="molecule type" value="Genomic_DNA"/>
</dbReference>
<accession>A0AAX4PK34</accession>
<evidence type="ECO:0000256" key="1">
    <source>
        <dbReference type="ARBA" id="ARBA00007626"/>
    </source>
</evidence>
<dbReference type="PANTHER" id="PTHR47447:SF17">
    <property type="entry name" value="OS12G0638900 PROTEIN"/>
    <property type="match status" value="1"/>
</dbReference>
<feature type="region of interest" description="Disordered" evidence="4">
    <location>
        <begin position="1"/>
        <end position="33"/>
    </location>
</feature>